<dbReference type="CDD" id="cd00833">
    <property type="entry name" value="PKS"/>
    <property type="match status" value="1"/>
</dbReference>
<proteinExistence type="predicted"/>
<reference evidence="3 4" key="1">
    <citation type="submission" date="2017-02" db="EMBL/GenBank/DDBJ databases">
        <title>The new phylogeny of genus Mycobacterium.</title>
        <authorList>
            <person name="Tortoli E."/>
            <person name="Trovato A."/>
            <person name="Cirillo D.M."/>
        </authorList>
    </citation>
    <scope>NUCLEOTIDE SEQUENCE [LARGE SCALE GENOMIC DNA]</scope>
    <source>
        <strain evidence="3 4">CCUG 56329</strain>
    </source>
</reference>
<feature type="non-terminal residue" evidence="3">
    <location>
        <position position="523"/>
    </location>
</feature>
<dbReference type="Proteomes" id="UP000192847">
    <property type="component" value="Unassembled WGS sequence"/>
</dbReference>
<dbReference type="InterPro" id="IPR016039">
    <property type="entry name" value="Thiolase-like"/>
</dbReference>
<dbReference type="InterPro" id="IPR032821">
    <property type="entry name" value="PKS_assoc"/>
</dbReference>
<dbReference type="EMBL" id="MVIL01000150">
    <property type="protein sequence ID" value="ORB77520.1"/>
    <property type="molecule type" value="Genomic_DNA"/>
</dbReference>
<protein>
    <submittedName>
        <fullName evidence="3">Polyketide synthase</fullName>
    </submittedName>
</protein>
<dbReference type="Gene3D" id="3.30.70.3290">
    <property type="match status" value="1"/>
</dbReference>
<evidence type="ECO:0000313" key="4">
    <source>
        <dbReference type="Proteomes" id="UP000192847"/>
    </source>
</evidence>
<dbReference type="Gene3D" id="3.40.47.10">
    <property type="match status" value="1"/>
</dbReference>
<dbReference type="RefSeq" id="WP_276328409.1">
    <property type="nucleotide sequence ID" value="NZ_MVIL01000150.1"/>
</dbReference>
<dbReference type="PANTHER" id="PTHR43775">
    <property type="entry name" value="FATTY ACID SYNTHASE"/>
    <property type="match status" value="1"/>
</dbReference>
<dbReference type="InterPro" id="IPR050091">
    <property type="entry name" value="PKS_NRPS_Biosynth_Enz"/>
</dbReference>
<dbReference type="Pfam" id="PF02801">
    <property type="entry name" value="Ketoacyl-synt_C"/>
    <property type="match status" value="1"/>
</dbReference>
<dbReference type="InterPro" id="IPR016035">
    <property type="entry name" value="Acyl_Trfase/lysoPLipase"/>
</dbReference>
<keyword evidence="4" id="KW-1185">Reference proteome</keyword>
<dbReference type="InterPro" id="IPR014030">
    <property type="entry name" value="Ketoacyl_synth_N"/>
</dbReference>
<dbReference type="Pfam" id="PF16197">
    <property type="entry name" value="KAsynt_C_assoc"/>
    <property type="match status" value="1"/>
</dbReference>
<evidence type="ECO:0000313" key="3">
    <source>
        <dbReference type="EMBL" id="ORB77520.1"/>
    </source>
</evidence>
<dbReference type="SMART" id="SM00825">
    <property type="entry name" value="PKS_KS"/>
    <property type="match status" value="1"/>
</dbReference>
<organism evidence="3 4">
    <name type="scientific">Mycobacterium timonense</name>
    <dbReference type="NCBI Taxonomy" id="701043"/>
    <lineage>
        <taxon>Bacteria</taxon>
        <taxon>Bacillati</taxon>
        <taxon>Actinomycetota</taxon>
        <taxon>Actinomycetes</taxon>
        <taxon>Mycobacteriales</taxon>
        <taxon>Mycobacteriaceae</taxon>
        <taxon>Mycobacterium</taxon>
        <taxon>Mycobacterium avium complex (MAC)</taxon>
    </lineage>
</organism>
<accession>A0ABX3TFG4</accession>
<feature type="domain" description="Ketosynthase family 3 (KS3)" evidence="2">
    <location>
        <begin position="3"/>
        <end position="398"/>
    </location>
</feature>
<name>A0ABX3TFG4_9MYCO</name>
<gene>
    <name evidence="3" type="ORF">BST46_24050</name>
</gene>
<sequence length="523" mass="54587">MPPTDVAIIGMACRFPGAPDPGSFWRLLRDGREVTRFAGEAAEFDADFFNLSPREAAAMDPRQRLALELAWELLEDAFIVAETLRGEAVSVYLGAMTDDYAALTLRDVPDNVDHHTFTGVSRGMIANRISYLLGLRGASMTVDSGQSSSLVAVHLGCESVRSGQAPLAIAGGVHLNLADEIALLEREFGAVSVSGHTYAFDRRADGYVRGEGGGLVLLKPLAAARRDGDRIHAVIRATAVGNAGHGAPAQTLPSAAAEADVIGRALAEAGLGGADIDYVEAHGTGTRVGDAVETQALGRIFAERSHHPVSVGSVKTNIGHAASAAGIAGLLKAVLAIEHAAIPPNLHFERPDPDIDLNRLGLRVNTALAPWPDRGGPRRAGVSSFGMGGTNAHVIVEQDAAQQNPTPASAPADVALPWVLSARSERALALQAQRLSAHLAERPQASPLDVGWSLVSARAVFEHRAVLVGCERGVLATGLAGVASGRPDAATVVGRARATGKTVLVFPGQGSQTLGMGRQLYER</sequence>
<dbReference type="SUPFAM" id="SSF53901">
    <property type="entry name" value="Thiolase-like"/>
    <property type="match status" value="1"/>
</dbReference>
<dbReference type="SUPFAM" id="SSF52151">
    <property type="entry name" value="FabD/lysophospholipase-like"/>
    <property type="match status" value="1"/>
</dbReference>
<comment type="caution">
    <text evidence="3">The sequence shown here is derived from an EMBL/GenBank/DDBJ whole genome shotgun (WGS) entry which is preliminary data.</text>
</comment>
<evidence type="ECO:0000259" key="2">
    <source>
        <dbReference type="PROSITE" id="PS52004"/>
    </source>
</evidence>
<dbReference type="PANTHER" id="PTHR43775:SF51">
    <property type="entry name" value="INACTIVE PHENOLPHTHIOCEROL SYNTHESIS POLYKETIDE SYNTHASE TYPE I PKS1-RELATED"/>
    <property type="match status" value="1"/>
</dbReference>
<dbReference type="InterPro" id="IPR014031">
    <property type="entry name" value="Ketoacyl_synth_C"/>
</dbReference>
<keyword evidence="1" id="KW-0808">Transferase</keyword>
<dbReference type="InterPro" id="IPR020841">
    <property type="entry name" value="PKS_Beta-ketoAc_synthase_dom"/>
</dbReference>
<dbReference type="PROSITE" id="PS52004">
    <property type="entry name" value="KS3_2"/>
    <property type="match status" value="1"/>
</dbReference>
<dbReference type="Pfam" id="PF00109">
    <property type="entry name" value="ketoacyl-synt"/>
    <property type="match status" value="1"/>
</dbReference>
<evidence type="ECO:0000256" key="1">
    <source>
        <dbReference type="ARBA" id="ARBA00022679"/>
    </source>
</evidence>